<keyword evidence="2" id="KW-1185">Reference proteome</keyword>
<evidence type="ECO:0000313" key="2">
    <source>
        <dbReference type="Proteomes" id="UP001066276"/>
    </source>
</evidence>
<comment type="caution">
    <text evidence="1">The sequence shown here is derived from an EMBL/GenBank/DDBJ whole genome shotgun (WGS) entry which is preliminary data.</text>
</comment>
<proteinExistence type="predicted"/>
<accession>A0AAV7VY97</accession>
<gene>
    <name evidence="1" type="ORF">NDU88_000763</name>
</gene>
<evidence type="ECO:0000313" key="1">
    <source>
        <dbReference type="EMBL" id="KAJ1205328.1"/>
    </source>
</evidence>
<dbReference type="EMBL" id="JANPWB010000002">
    <property type="protein sequence ID" value="KAJ1205328.1"/>
    <property type="molecule type" value="Genomic_DNA"/>
</dbReference>
<organism evidence="1 2">
    <name type="scientific">Pleurodeles waltl</name>
    <name type="common">Iberian ribbed newt</name>
    <dbReference type="NCBI Taxonomy" id="8319"/>
    <lineage>
        <taxon>Eukaryota</taxon>
        <taxon>Metazoa</taxon>
        <taxon>Chordata</taxon>
        <taxon>Craniata</taxon>
        <taxon>Vertebrata</taxon>
        <taxon>Euteleostomi</taxon>
        <taxon>Amphibia</taxon>
        <taxon>Batrachia</taxon>
        <taxon>Caudata</taxon>
        <taxon>Salamandroidea</taxon>
        <taxon>Salamandridae</taxon>
        <taxon>Pleurodelinae</taxon>
        <taxon>Pleurodeles</taxon>
    </lineage>
</organism>
<protein>
    <submittedName>
        <fullName evidence="1">Uncharacterized protein</fullName>
    </submittedName>
</protein>
<sequence>MSFAHTPTQLVKRRLASEVCLRPSQCDWGPPPASRSAEPHQATWSGTAQLWRLPLRLTRRDLRCAPRCPSRRLRPHEPYVIVALWASAATPPRHRCTGLCARARAPHRCPTRACRTASDGSGMPRRLSVAERSLHCSRWPRVLLLMPDKPGYERGALTACVRHLRWLATPHP</sequence>
<dbReference type="AlphaFoldDB" id="A0AAV7VY97"/>
<reference evidence="1" key="1">
    <citation type="journal article" date="2022" name="bioRxiv">
        <title>Sequencing and chromosome-scale assembly of the giantPleurodeles waltlgenome.</title>
        <authorList>
            <person name="Brown T."/>
            <person name="Elewa A."/>
            <person name="Iarovenko S."/>
            <person name="Subramanian E."/>
            <person name="Araus A.J."/>
            <person name="Petzold A."/>
            <person name="Susuki M."/>
            <person name="Suzuki K.-i.T."/>
            <person name="Hayashi T."/>
            <person name="Toyoda A."/>
            <person name="Oliveira C."/>
            <person name="Osipova E."/>
            <person name="Leigh N.D."/>
            <person name="Simon A."/>
            <person name="Yun M.H."/>
        </authorList>
    </citation>
    <scope>NUCLEOTIDE SEQUENCE</scope>
    <source>
        <strain evidence="1">20211129_DDA</strain>
        <tissue evidence="1">Liver</tissue>
    </source>
</reference>
<dbReference type="Proteomes" id="UP001066276">
    <property type="component" value="Chromosome 1_2"/>
</dbReference>
<name>A0AAV7VY97_PLEWA</name>